<dbReference type="HOGENOM" id="CLU_016031_8_4_0"/>
<keyword evidence="2 4" id="KW-0378">Hydrolase</keyword>
<evidence type="ECO:0000313" key="5">
    <source>
        <dbReference type="EMBL" id="ABJ84952.1"/>
    </source>
</evidence>
<dbReference type="EMBL" id="CP000473">
    <property type="protein sequence ID" value="ABJ84952.1"/>
    <property type="molecule type" value="Genomic_DNA"/>
</dbReference>
<dbReference type="Pfam" id="PF00295">
    <property type="entry name" value="Glyco_hydro_28"/>
    <property type="match status" value="1"/>
</dbReference>
<dbReference type="GO" id="GO:0004650">
    <property type="term" value="F:polygalacturonase activity"/>
    <property type="evidence" value="ECO:0007669"/>
    <property type="project" value="InterPro"/>
</dbReference>
<gene>
    <name evidence="5" type="ordered locus">Acid_3985</name>
</gene>
<evidence type="ECO:0000256" key="2">
    <source>
        <dbReference type="ARBA" id="ARBA00022801"/>
    </source>
</evidence>
<dbReference type="InterPro" id="IPR012334">
    <property type="entry name" value="Pectin_lyas_fold"/>
</dbReference>
<dbReference type="PANTHER" id="PTHR31339">
    <property type="entry name" value="PECTIN LYASE-RELATED"/>
    <property type="match status" value="1"/>
</dbReference>
<keyword evidence="3 4" id="KW-0326">Glycosidase</keyword>
<evidence type="ECO:0000256" key="4">
    <source>
        <dbReference type="RuleBase" id="RU361169"/>
    </source>
</evidence>
<dbReference type="STRING" id="234267.Acid_3985"/>
<dbReference type="SUPFAM" id="SSF51126">
    <property type="entry name" value="Pectin lyase-like"/>
    <property type="match status" value="1"/>
</dbReference>
<dbReference type="PANTHER" id="PTHR31339:SF0">
    <property type="entry name" value="PECTIN LYASE-LIKE SUPERFAMILY PROTEIN"/>
    <property type="match status" value="1"/>
</dbReference>
<evidence type="ECO:0000256" key="1">
    <source>
        <dbReference type="ARBA" id="ARBA00008834"/>
    </source>
</evidence>
<reference evidence="5" key="1">
    <citation type="submission" date="2006-10" db="EMBL/GenBank/DDBJ databases">
        <title>Complete sequence of Solibacter usitatus Ellin6076.</title>
        <authorList>
            <consortium name="US DOE Joint Genome Institute"/>
            <person name="Copeland A."/>
            <person name="Lucas S."/>
            <person name="Lapidus A."/>
            <person name="Barry K."/>
            <person name="Detter J.C."/>
            <person name="Glavina del Rio T."/>
            <person name="Hammon N."/>
            <person name="Israni S."/>
            <person name="Dalin E."/>
            <person name="Tice H."/>
            <person name="Pitluck S."/>
            <person name="Thompson L.S."/>
            <person name="Brettin T."/>
            <person name="Bruce D."/>
            <person name="Han C."/>
            <person name="Tapia R."/>
            <person name="Gilna P."/>
            <person name="Schmutz J."/>
            <person name="Larimer F."/>
            <person name="Land M."/>
            <person name="Hauser L."/>
            <person name="Kyrpides N."/>
            <person name="Mikhailova N."/>
            <person name="Janssen P.H."/>
            <person name="Kuske C.R."/>
            <person name="Richardson P."/>
        </authorList>
    </citation>
    <scope>NUCLEOTIDE SEQUENCE</scope>
    <source>
        <strain evidence="5">Ellin6076</strain>
    </source>
</reference>
<dbReference type="SMART" id="SM00710">
    <property type="entry name" value="PbH1"/>
    <property type="match status" value="4"/>
</dbReference>
<dbReference type="InterPro" id="IPR051801">
    <property type="entry name" value="GH28_Enzymes"/>
</dbReference>
<dbReference type="GO" id="GO:0005975">
    <property type="term" value="P:carbohydrate metabolic process"/>
    <property type="evidence" value="ECO:0007669"/>
    <property type="project" value="InterPro"/>
</dbReference>
<dbReference type="Gene3D" id="2.160.20.10">
    <property type="entry name" value="Single-stranded right-handed beta-helix, Pectin lyase-like"/>
    <property type="match status" value="1"/>
</dbReference>
<sequence length="473" mass="51756">MYTVYSIGLTDPMEHLLSRRAALRLTPALLLARSGRAQTKIFDVRDYGAKGDGVTLDTAAIQRAIDEAAAEGKGAQVLVRGGKKYLIGTLELKGAIDFHLADDAELVVTADPAQYRGAAVIAATGAEGLRITGTGNINGRAREFMTGYDQPGEWWLPKTFRPKMFVLTACKGLEVHGISFSEAPEWGLHMVGCEHVLVDGLRIRNLLDVPNCDGIDPDHCRDVEIKNCDIVCGDDAIVVKSTRQERDFGACSGIRVHDCLIQTQDCGVKIGTETTQEIHDVVFERCEIRSSSRGIGIQLRDEGAVHNIEFRDIKLVSRYHSDPWWGRGEAISLTVHPRNQQTKVGKLYDIRIRNITARAENSARICGCPESPIADVKLENVTLTLDRWTKYPGGVWDNRPGGAEGGIEHHNTPGFAVRNARNVSLSGCSVVWGTKPAENFSNALEVEQVTGLALRRFSGTAAHPDNDPDIALR</sequence>
<dbReference type="InterPro" id="IPR000743">
    <property type="entry name" value="Glyco_hydro_28"/>
</dbReference>
<name>Q01ZG3_SOLUE</name>
<organism evidence="5">
    <name type="scientific">Solibacter usitatus (strain Ellin6076)</name>
    <dbReference type="NCBI Taxonomy" id="234267"/>
    <lineage>
        <taxon>Bacteria</taxon>
        <taxon>Pseudomonadati</taxon>
        <taxon>Acidobacteriota</taxon>
        <taxon>Terriglobia</taxon>
        <taxon>Bryobacterales</taxon>
        <taxon>Solibacteraceae</taxon>
        <taxon>Candidatus Solibacter</taxon>
    </lineage>
</organism>
<dbReference type="AlphaFoldDB" id="Q01ZG3"/>
<proteinExistence type="inferred from homology"/>
<dbReference type="InterPro" id="IPR006626">
    <property type="entry name" value="PbH1"/>
</dbReference>
<evidence type="ECO:0000256" key="3">
    <source>
        <dbReference type="ARBA" id="ARBA00023295"/>
    </source>
</evidence>
<dbReference type="InParanoid" id="Q01ZG3"/>
<dbReference type="eggNOG" id="COG5434">
    <property type="taxonomic scope" value="Bacteria"/>
</dbReference>
<protein>
    <submittedName>
        <fullName evidence="5">Glycoside hydrolase, family 28</fullName>
    </submittedName>
</protein>
<dbReference type="CAZy" id="GH28">
    <property type="family name" value="Glycoside Hydrolase Family 28"/>
</dbReference>
<comment type="similarity">
    <text evidence="1 4">Belongs to the glycosyl hydrolase 28 family.</text>
</comment>
<dbReference type="InterPro" id="IPR011050">
    <property type="entry name" value="Pectin_lyase_fold/virulence"/>
</dbReference>
<accession>Q01ZG3</accession>
<dbReference type="KEGG" id="sus:Acid_3985"/>